<evidence type="ECO:0000313" key="3">
    <source>
        <dbReference type="EMBL" id="QIP14056.1"/>
    </source>
</evidence>
<keyword evidence="2" id="KW-1133">Transmembrane helix</keyword>
<dbReference type="RefSeq" id="WP_167209721.1">
    <property type="nucleotide sequence ID" value="NZ_CP050063.1"/>
</dbReference>
<feature type="transmembrane region" description="Helical" evidence="2">
    <location>
        <begin position="334"/>
        <end position="353"/>
    </location>
</feature>
<feature type="transmembrane region" description="Helical" evidence="2">
    <location>
        <begin position="954"/>
        <end position="975"/>
    </location>
</feature>
<feature type="transmembrane region" description="Helical" evidence="2">
    <location>
        <begin position="431"/>
        <end position="451"/>
    </location>
</feature>
<dbReference type="Pfam" id="PF00873">
    <property type="entry name" value="ACR_tran"/>
    <property type="match status" value="1"/>
</dbReference>
<dbReference type="Proteomes" id="UP000501802">
    <property type="component" value="Chromosome"/>
</dbReference>
<feature type="transmembrane region" description="Helical" evidence="2">
    <location>
        <begin position="908"/>
        <end position="933"/>
    </location>
</feature>
<feature type="transmembrane region" description="Helical" evidence="2">
    <location>
        <begin position="12"/>
        <end position="34"/>
    </location>
</feature>
<keyword evidence="2" id="KW-0812">Transmembrane</keyword>
<sequence length="1043" mass="115171">MSLPELSLSRPVFAMVMSIVIVLFGIIGFTFLGVREYPAIDPPVISVRTSYTGANPEIIESQITEPIEKSLNSIEGIRTISSNSALGSSNITVEFNLDANLEQAANDVRDKVSQAQRQLPQDIDAPPVVTKADANSEPIIFLNVQSTTRSPTQLSDYAENVLQERLQTIPGVSQANIFGLKRQAMRLWIDPIKLSAYRLTSQDIQSALTAQNVELPGGKVYGNNTELTVKAVGRLTTEDDFNNLILRQTSNQIIRFKDIGYATLGAENEETVSKQNGTVGVILALIPQPGANYVSIADEFYKRFDQLKKDLPPDIIVFVGTDRSIFIRRAIEEVGETLLISFVLVVLVIYLFFRDWLIAFRPLIDIPVSLIGAFFIMYVADFSINVLTLLAIVLATGLVVDDGIVVTENIFKKVEEGMPTEQAAKEGSNEIFFAVVSTSITLAIVFLPIIFLQGFVGRLFREFGIVVAGAVLISAFVSLTLTPVLSVKLTSKNHGRSWFYRKTEPFFVWLDDAYRDSLNSFMKKRRWAFVMIVVCLGSIFGLGSLLKSELAPLEDRGRTRISITSPEGTSFEAQSVITDRVLDFVLDSIPENKLAFSVVAPGNSGSGAVNSSFVMVNMVDASERKRSQQDIVDYLTKNLRKFSEARMFPTQDQTIQVGRQGGGLPVQFVIQNLNFEKLREKLPSFLEEVQKDPTFLNSDVDLKFNKPELNITIEREKATNLGVSVQDVAQTLQLALSNRRLAYFLMNGKQYQVIGQVDRRDRDEPVDLASFYVRSNQGQLIQLDNLVKFQEVSSPPQVYHYNRFKSATVSAGLAPGKTIGDGVAAMQAIAARTLDQTFQTSLSGPSRDYAESSSNTLFAFGLALILIYLVLAAQFDSFIDPFIIMMTVPLALAGAVFSLWMFNQTLNIFSQIGVIMLVGLVTKNGILIVEFANEQRLTGKSKFDSAIESAALRLRPILMTTLVAAFGALPLALALGSASKSRVPLGIVIVGGLMFSLILTLYVVPVIYTYMSRRKDVEKPSQPQPEDHHKGDTTKPEKVEMGV</sequence>
<accession>A0A6G9ANZ4</accession>
<dbReference type="PRINTS" id="PR00702">
    <property type="entry name" value="ACRIFLAVINRP"/>
</dbReference>
<dbReference type="Gene3D" id="3.30.70.1430">
    <property type="entry name" value="Multidrug efflux transporter AcrB pore domain"/>
    <property type="match status" value="2"/>
</dbReference>
<dbReference type="KEGG" id="spib:G8759_16255"/>
<keyword evidence="4" id="KW-1185">Reference proteome</keyword>
<dbReference type="InterPro" id="IPR001036">
    <property type="entry name" value="Acrflvin-R"/>
</dbReference>
<proteinExistence type="predicted"/>
<dbReference type="SUPFAM" id="SSF82693">
    <property type="entry name" value="Multidrug efflux transporter AcrB pore domain, PN1, PN2, PC1 and PC2 subdomains"/>
    <property type="match status" value="3"/>
</dbReference>
<feature type="transmembrane region" description="Helical" evidence="2">
    <location>
        <begin position="360"/>
        <end position="380"/>
    </location>
</feature>
<dbReference type="SUPFAM" id="SSF82714">
    <property type="entry name" value="Multidrug efflux transporter AcrB TolC docking domain, DN and DC subdomains"/>
    <property type="match status" value="2"/>
</dbReference>
<name>A0A6G9ANZ4_9BACT</name>
<evidence type="ECO:0000256" key="1">
    <source>
        <dbReference type="SAM" id="MobiDB-lite"/>
    </source>
</evidence>
<dbReference type="GO" id="GO:0042910">
    <property type="term" value="F:xenobiotic transmembrane transporter activity"/>
    <property type="evidence" value="ECO:0007669"/>
    <property type="project" value="TreeGrafter"/>
</dbReference>
<dbReference type="PANTHER" id="PTHR32063:SF28">
    <property type="entry name" value="BLR2861 PROTEIN"/>
    <property type="match status" value="1"/>
</dbReference>
<dbReference type="InterPro" id="IPR027463">
    <property type="entry name" value="AcrB_DN_DC_subdom"/>
</dbReference>
<dbReference type="EMBL" id="CP050063">
    <property type="protein sequence ID" value="QIP14056.1"/>
    <property type="molecule type" value="Genomic_DNA"/>
</dbReference>
<feature type="transmembrane region" description="Helical" evidence="2">
    <location>
        <begin position="386"/>
        <end position="411"/>
    </location>
</feature>
<keyword evidence="2" id="KW-0472">Membrane</keyword>
<dbReference type="Gene3D" id="3.30.70.1320">
    <property type="entry name" value="Multidrug efflux transporter AcrB pore domain like"/>
    <property type="match status" value="1"/>
</dbReference>
<organism evidence="3 4">
    <name type="scientific">Spirosoma aureum</name>
    <dbReference type="NCBI Taxonomy" id="2692134"/>
    <lineage>
        <taxon>Bacteria</taxon>
        <taxon>Pseudomonadati</taxon>
        <taxon>Bacteroidota</taxon>
        <taxon>Cytophagia</taxon>
        <taxon>Cytophagales</taxon>
        <taxon>Cytophagaceae</taxon>
        <taxon>Spirosoma</taxon>
    </lineage>
</organism>
<dbReference type="Gene3D" id="3.30.70.1440">
    <property type="entry name" value="Multidrug efflux transporter AcrB pore domain"/>
    <property type="match status" value="1"/>
</dbReference>
<feature type="transmembrane region" description="Helical" evidence="2">
    <location>
        <begin position="527"/>
        <end position="546"/>
    </location>
</feature>
<reference evidence="3 4" key="1">
    <citation type="submission" date="2020-03" db="EMBL/GenBank/DDBJ databases">
        <authorList>
            <person name="Kim M.K."/>
        </authorList>
    </citation>
    <scope>NUCLEOTIDE SEQUENCE [LARGE SCALE GENOMIC DNA]</scope>
    <source>
        <strain evidence="3 4">BT328</strain>
    </source>
</reference>
<evidence type="ECO:0000313" key="4">
    <source>
        <dbReference type="Proteomes" id="UP000501802"/>
    </source>
</evidence>
<dbReference type="Gene3D" id="1.20.1640.10">
    <property type="entry name" value="Multidrug efflux transporter AcrB transmembrane domain"/>
    <property type="match status" value="2"/>
</dbReference>
<protein>
    <submittedName>
        <fullName evidence="3">Efflux RND transporter permease subunit</fullName>
    </submittedName>
</protein>
<gene>
    <name evidence="3" type="ORF">G8759_16255</name>
</gene>
<dbReference type="Gene3D" id="3.30.2090.10">
    <property type="entry name" value="Multidrug efflux transporter AcrB TolC docking domain, DN and DC subdomains"/>
    <property type="match status" value="2"/>
</dbReference>
<dbReference type="GO" id="GO:0005886">
    <property type="term" value="C:plasma membrane"/>
    <property type="evidence" value="ECO:0007669"/>
    <property type="project" value="TreeGrafter"/>
</dbReference>
<feature type="transmembrane region" description="Helical" evidence="2">
    <location>
        <begin position="987"/>
        <end position="1011"/>
    </location>
</feature>
<dbReference type="SUPFAM" id="SSF82866">
    <property type="entry name" value="Multidrug efflux transporter AcrB transmembrane domain"/>
    <property type="match status" value="2"/>
</dbReference>
<feature type="transmembrane region" description="Helical" evidence="2">
    <location>
        <begin position="857"/>
        <end position="875"/>
    </location>
</feature>
<feature type="transmembrane region" description="Helical" evidence="2">
    <location>
        <begin position="463"/>
        <end position="487"/>
    </location>
</feature>
<dbReference type="FunFam" id="3.30.70.1430:FF:000001">
    <property type="entry name" value="Efflux pump membrane transporter"/>
    <property type="match status" value="1"/>
</dbReference>
<feature type="region of interest" description="Disordered" evidence="1">
    <location>
        <begin position="1017"/>
        <end position="1043"/>
    </location>
</feature>
<dbReference type="AlphaFoldDB" id="A0A6G9ANZ4"/>
<evidence type="ECO:0000256" key="2">
    <source>
        <dbReference type="SAM" id="Phobius"/>
    </source>
</evidence>
<dbReference type="PANTHER" id="PTHR32063">
    <property type="match status" value="1"/>
</dbReference>
<feature type="transmembrane region" description="Helical" evidence="2">
    <location>
        <begin position="882"/>
        <end position="902"/>
    </location>
</feature>